<dbReference type="InterPro" id="IPR021109">
    <property type="entry name" value="Peptidase_aspartic_dom_sf"/>
</dbReference>
<evidence type="ECO:0000256" key="3">
    <source>
        <dbReference type="ARBA" id="ARBA00022525"/>
    </source>
</evidence>
<name>A0A2G5H909_CERBT</name>
<dbReference type="GO" id="GO:0006508">
    <property type="term" value="P:proteolysis"/>
    <property type="evidence" value="ECO:0007669"/>
    <property type="project" value="UniProtKB-KW"/>
</dbReference>
<protein>
    <submittedName>
        <fullName evidence="15">Aspartic protease pep1</fullName>
    </submittedName>
</protein>
<keyword evidence="8" id="KW-0865">Zymogen</keyword>
<feature type="active site" evidence="10">
    <location>
        <position position="166"/>
    </location>
</feature>
<keyword evidence="7 11" id="KW-0378">Hydrolase</keyword>
<dbReference type="OrthoDB" id="2747330at2759"/>
<keyword evidence="5 13" id="KW-0732">Signal</keyword>
<dbReference type="Gene3D" id="2.40.70.10">
    <property type="entry name" value="Acid Proteases"/>
    <property type="match status" value="2"/>
</dbReference>
<dbReference type="PROSITE" id="PS51767">
    <property type="entry name" value="PEPTIDASE_A1"/>
    <property type="match status" value="1"/>
</dbReference>
<dbReference type="InterPro" id="IPR001969">
    <property type="entry name" value="Aspartic_peptidase_AS"/>
</dbReference>
<dbReference type="SUPFAM" id="SSF50630">
    <property type="entry name" value="Acid proteases"/>
    <property type="match status" value="1"/>
</dbReference>
<evidence type="ECO:0000313" key="16">
    <source>
        <dbReference type="EMBL" id="WPB03200.1"/>
    </source>
</evidence>
<dbReference type="AlphaFoldDB" id="A0A2G5H909"/>
<dbReference type="Pfam" id="PF00026">
    <property type="entry name" value="Asp"/>
    <property type="match status" value="1"/>
</dbReference>
<dbReference type="EMBL" id="CP134188">
    <property type="protein sequence ID" value="WPB03200.1"/>
    <property type="molecule type" value="Genomic_DNA"/>
</dbReference>
<evidence type="ECO:0000256" key="4">
    <source>
        <dbReference type="ARBA" id="ARBA00022670"/>
    </source>
</evidence>
<gene>
    <name evidence="15" type="ORF">CB0940_07267</name>
    <name evidence="16" type="ORF">RHO25_007837</name>
</gene>
<proteinExistence type="inferred from homology"/>
<evidence type="ECO:0000313" key="18">
    <source>
        <dbReference type="Proteomes" id="UP001302367"/>
    </source>
</evidence>
<dbReference type="GO" id="GO:0004190">
    <property type="term" value="F:aspartic-type endopeptidase activity"/>
    <property type="evidence" value="ECO:0007669"/>
    <property type="project" value="UniProtKB-KW"/>
</dbReference>
<dbReference type="FunFam" id="2.40.70.10:FF:000026">
    <property type="entry name" value="Endothiapepsin"/>
    <property type="match status" value="1"/>
</dbReference>
<comment type="similarity">
    <text evidence="2 11">Belongs to the peptidase A1 family.</text>
</comment>
<evidence type="ECO:0000256" key="5">
    <source>
        <dbReference type="ARBA" id="ARBA00022729"/>
    </source>
</evidence>
<dbReference type="PRINTS" id="PR00792">
    <property type="entry name" value="PEPSIN"/>
</dbReference>
<evidence type="ECO:0000256" key="12">
    <source>
        <dbReference type="SAM" id="MobiDB-lite"/>
    </source>
</evidence>
<dbReference type="PANTHER" id="PTHR47966">
    <property type="entry name" value="BETA-SITE APP-CLEAVING ENZYME, ISOFORM A-RELATED"/>
    <property type="match status" value="1"/>
</dbReference>
<comment type="subcellular location">
    <subcellularLocation>
        <location evidence="1">Secreted</location>
    </subcellularLocation>
</comment>
<evidence type="ECO:0000256" key="2">
    <source>
        <dbReference type="ARBA" id="ARBA00007447"/>
    </source>
</evidence>
<evidence type="ECO:0000259" key="14">
    <source>
        <dbReference type="PROSITE" id="PS51767"/>
    </source>
</evidence>
<evidence type="ECO:0000256" key="7">
    <source>
        <dbReference type="ARBA" id="ARBA00022801"/>
    </source>
</evidence>
<feature type="signal peptide" evidence="13">
    <location>
        <begin position="1"/>
        <end position="18"/>
    </location>
</feature>
<keyword evidence="9" id="KW-0325">Glycoprotein</keyword>
<feature type="domain" description="Peptidase A1" evidence="14">
    <location>
        <begin position="150"/>
        <end position="462"/>
    </location>
</feature>
<feature type="compositionally biased region" description="Low complexity" evidence="12">
    <location>
        <begin position="118"/>
        <end position="131"/>
    </location>
</feature>
<dbReference type="PROSITE" id="PS00141">
    <property type="entry name" value="ASP_PROTEASE"/>
    <property type="match status" value="1"/>
</dbReference>
<evidence type="ECO:0000256" key="10">
    <source>
        <dbReference type="PIRSR" id="PIRSR601461-1"/>
    </source>
</evidence>
<evidence type="ECO:0000256" key="8">
    <source>
        <dbReference type="ARBA" id="ARBA00023145"/>
    </source>
</evidence>
<keyword evidence="18" id="KW-1185">Reference proteome</keyword>
<feature type="region of interest" description="Disordered" evidence="12">
    <location>
        <begin position="103"/>
        <end position="139"/>
    </location>
</feature>
<evidence type="ECO:0000256" key="6">
    <source>
        <dbReference type="ARBA" id="ARBA00022750"/>
    </source>
</evidence>
<dbReference type="GO" id="GO:0005576">
    <property type="term" value="C:extracellular region"/>
    <property type="evidence" value="ECO:0007669"/>
    <property type="project" value="UniProtKB-SubCell"/>
</dbReference>
<feature type="active site" evidence="10">
    <location>
        <position position="354"/>
    </location>
</feature>
<feature type="chain" id="PRO_5013680335" evidence="13">
    <location>
        <begin position="19"/>
        <end position="465"/>
    </location>
</feature>
<dbReference type="PANTHER" id="PTHR47966:SF23">
    <property type="entry name" value="ASPARTIC ENDOPEPTIDASE, PUTATIVE (AFU_ORTHOLOGUE AFUA_2G15950)-RELATED"/>
    <property type="match status" value="1"/>
</dbReference>
<reference evidence="16 18" key="2">
    <citation type="submission" date="2023-09" db="EMBL/GenBank/DDBJ databases">
        <title>Complete-Gapless Cercospora beticola genome.</title>
        <authorList>
            <person name="Wyatt N.A."/>
            <person name="Spanner R.E."/>
            <person name="Bolton M.D."/>
        </authorList>
    </citation>
    <scope>NUCLEOTIDE SEQUENCE [LARGE SCALE GENOMIC DNA]</scope>
    <source>
        <strain evidence="16">Cb09-40</strain>
    </source>
</reference>
<accession>A0A2G5H909</accession>
<evidence type="ECO:0000256" key="13">
    <source>
        <dbReference type="SAM" id="SignalP"/>
    </source>
</evidence>
<evidence type="ECO:0000256" key="11">
    <source>
        <dbReference type="RuleBase" id="RU000454"/>
    </source>
</evidence>
<dbReference type="InterPro" id="IPR001461">
    <property type="entry name" value="Aspartic_peptidase_A1"/>
</dbReference>
<dbReference type="Proteomes" id="UP000230605">
    <property type="component" value="Chromosome 5"/>
</dbReference>
<organism evidence="15 17">
    <name type="scientific">Cercospora beticola</name>
    <name type="common">Sugarbeet leaf spot fungus</name>
    <dbReference type="NCBI Taxonomy" id="122368"/>
    <lineage>
        <taxon>Eukaryota</taxon>
        <taxon>Fungi</taxon>
        <taxon>Dikarya</taxon>
        <taxon>Ascomycota</taxon>
        <taxon>Pezizomycotina</taxon>
        <taxon>Dothideomycetes</taxon>
        <taxon>Dothideomycetidae</taxon>
        <taxon>Mycosphaerellales</taxon>
        <taxon>Mycosphaerellaceae</taxon>
        <taxon>Cercospora</taxon>
    </lineage>
</organism>
<dbReference type="Proteomes" id="UP001302367">
    <property type="component" value="Chromosome 5"/>
</dbReference>
<sequence>MASLLFVFLVSLLAVATAIPSSLHERSFRPKFDVQKNAIQKRSFKAPVPGRAHQGALNEILRVHNKYEWTIVVAESEPLYPISVTTSHPVATASTIPTFKTLTTLSPVPSNSPPTYGPYPNSTSSASPTPTKGSEDGEVSAIPEENEIQYLASVSIGGQKVWLNFDTGSSDLWVFSSKLSPNAIGNHSFYDPSKSDTFTPYENASWRISYGDGSSASGIVGYDVVDVGGSTVQKQAVELATYISASFATDPNSDGLLGLGFSNINTVQPERQKTFFENVMPDLSEPLFTADLEDNMGAGEYEFGKIDRAKYKGDIHYVDIDSSEGWWQFPIPSISIGDEYTFTCDQDCPKTIADTGSSLIYLDSEVVTAYYKQVDGASIWQMNTYIYPCDTALPDLSLQIGDYNMTIKGEDITYLQFDGNEGPAGHCLGGLQGKSSPQILGDVFLKQVFAVFDGGNQRFGIAEKN</sequence>
<dbReference type="EMBL" id="LKMD01000108">
    <property type="protein sequence ID" value="PIA89017.1"/>
    <property type="molecule type" value="Genomic_DNA"/>
</dbReference>
<evidence type="ECO:0000313" key="15">
    <source>
        <dbReference type="EMBL" id="PIA89017.1"/>
    </source>
</evidence>
<dbReference type="InterPro" id="IPR034163">
    <property type="entry name" value="Aspergillopepsin-like_cat_dom"/>
</dbReference>
<reference evidence="15 17" key="1">
    <citation type="submission" date="2015-10" db="EMBL/GenBank/DDBJ databases">
        <title>The cercosporin biosynthetic gene cluster was horizontally transferred to several fungal lineages and shown to be expanded in Cercospora beticola based on microsynteny with recipient genomes.</title>
        <authorList>
            <person name="De Jonge R."/>
            <person name="Ebert M.K."/>
            <person name="Suttle J.C."/>
            <person name="Jurick Ii W.M."/>
            <person name="Secor G.A."/>
            <person name="Thomma B.P."/>
            <person name="Van De Peer Y."/>
            <person name="Bolton M.D."/>
        </authorList>
    </citation>
    <scope>NUCLEOTIDE SEQUENCE [LARGE SCALE GENOMIC DNA]</scope>
    <source>
        <strain evidence="15 17">09-40</strain>
    </source>
</reference>
<dbReference type="InterPro" id="IPR033121">
    <property type="entry name" value="PEPTIDASE_A1"/>
</dbReference>
<keyword evidence="4 11" id="KW-0645">Protease</keyword>
<evidence type="ECO:0000313" key="17">
    <source>
        <dbReference type="Proteomes" id="UP000230605"/>
    </source>
</evidence>
<dbReference type="CDD" id="cd06097">
    <property type="entry name" value="Aspergillopepsin_like"/>
    <property type="match status" value="1"/>
</dbReference>
<keyword evidence="3" id="KW-0964">Secreted</keyword>
<keyword evidence="6 11" id="KW-0064">Aspartyl protease</keyword>
<evidence type="ECO:0000256" key="9">
    <source>
        <dbReference type="ARBA" id="ARBA00023180"/>
    </source>
</evidence>
<evidence type="ECO:0000256" key="1">
    <source>
        <dbReference type="ARBA" id="ARBA00004613"/>
    </source>
</evidence>